<dbReference type="OrthoDB" id="5704428at2"/>
<dbReference type="AlphaFoldDB" id="K4KIC5"/>
<sequence length="95" mass="10568">MKSVYTGFFIAALGFSQLSFACTRPDAPEIPDPATAVTPQMIKAKNDVQAYVDAAEKYLKCNISTTQHNKMVDEMREVADKFNQAVRDYKARMAG</sequence>
<dbReference type="KEGG" id="saga:M5M_03755"/>
<protein>
    <recommendedName>
        <fullName evidence="4">Lipoprotein</fullName>
    </recommendedName>
</protein>
<accession>K4KIC5</accession>
<gene>
    <name evidence="2" type="ordered locus">M5M_03755</name>
</gene>
<keyword evidence="3" id="KW-1185">Reference proteome</keyword>
<name>K4KIC5_SIMAS</name>
<dbReference type="RefSeq" id="WP_015046133.1">
    <property type="nucleotide sequence ID" value="NC_018868.3"/>
</dbReference>
<dbReference type="PROSITE" id="PS51257">
    <property type="entry name" value="PROKAR_LIPOPROTEIN"/>
    <property type="match status" value="1"/>
</dbReference>
<dbReference type="Proteomes" id="UP000000466">
    <property type="component" value="Chromosome"/>
</dbReference>
<evidence type="ECO:0000313" key="3">
    <source>
        <dbReference type="Proteomes" id="UP000000466"/>
    </source>
</evidence>
<organism evidence="2 3">
    <name type="scientific">Simiduia agarivorans (strain DSM 21679 / JCM 13881 / BCRC 17597 / SA1)</name>
    <dbReference type="NCBI Taxonomy" id="1117647"/>
    <lineage>
        <taxon>Bacteria</taxon>
        <taxon>Pseudomonadati</taxon>
        <taxon>Pseudomonadota</taxon>
        <taxon>Gammaproteobacteria</taxon>
        <taxon>Cellvibrionales</taxon>
        <taxon>Cellvibrionaceae</taxon>
        <taxon>Simiduia</taxon>
    </lineage>
</organism>
<evidence type="ECO:0008006" key="4">
    <source>
        <dbReference type="Google" id="ProtNLM"/>
    </source>
</evidence>
<feature type="chain" id="PRO_5003878331" description="Lipoprotein" evidence="1">
    <location>
        <begin position="22"/>
        <end position="95"/>
    </location>
</feature>
<dbReference type="HOGENOM" id="CLU_2328641_0_0_6"/>
<evidence type="ECO:0000256" key="1">
    <source>
        <dbReference type="SAM" id="SignalP"/>
    </source>
</evidence>
<proteinExistence type="predicted"/>
<dbReference type="eggNOG" id="ENOG50336S5">
    <property type="taxonomic scope" value="Bacteria"/>
</dbReference>
<keyword evidence="1" id="KW-0732">Signal</keyword>
<reference evidence="2 3" key="1">
    <citation type="journal article" date="2013" name="Genome Announc.">
        <title>Complete genome sequence of Simiduia agarivorans SA1(T), a marine bacterium able to degrade a variety of polysaccharides.</title>
        <authorList>
            <person name="Lin S.Y."/>
            <person name="Shieh W.Y."/>
            <person name="Chen J.S."/>
            <person name="Tang S.L."/>
        </authorList>
    </citation>
    <scope>NUCLEOTIDE SEQUENCE [LARGE SCALE GENOMIC DNA]</scope>
    <source>
        <strain evidence="3">DSM 21679 / JCM 13881 / BCRC 17597 / SA1</strain>
    </source>
</reference>
<feature type="signal peptide" evidence="1">
    <location>
        <begin position="1"/>
        <end position="21"/>
    </location>
</feature>
<dbReference type="EMBL" id="CP003746">
    <property type="protein sequence ID" value="AFU97960.1"/>
    <property type="molecule type" value="Genomic_DNA"/>
</dbReference>
<evidence type="ECO:0000313" key="2">
    <source>
        <dbReference type="EMBL" id="AFU97960.1"/>
    </source>
</evidence>